<comment type="similarity">
    <text evidence="1 2">Belongs to the SCAR/WAVE family.</text>
</comment>
<dbReference type="GO" id="GO:0034237">
    <property type="term" value="F:protein kinase A regulatory subunit binding"/>
    <property type="evidence" value="ECO:0007669"/>
    <property type="project" value="TreeGrafter"/>
</dbReference>
<feature type="compositionally biased region" description="Polar residues" evidence="3">
    <location>
        <begin position="316"/>
        <end position="334"/>
    </location>
</feature>
<dbReference type="PANTHER" id="PTHR12902">
    <property type="entry name" value="WASP-1"/>
    <property type="match status" value="1"/>
</dbReference>
<name>A0A8J5L8Q7_ZINOF</name>
<feature type="region of interest" description="Disordered" evidence="3">
    <location>
        <begin position="1171"/>
        <end position="1191"/>
    </location>
</feature>
<evidence type="ECO:0000256" key="3">
    <source>
        <dbReference type="SAM" id="MobiDB-lite"/>
    </source>
</evidence>
<comment type="function">
    <text evidence="2">Involved in regulation of actin and microtubule organization. Part of a WAVE complex that activates the Arp2/3 complex.</text>
</comment>
<dbReference type="GO" id="GO:0003779">
    <property type="term" value="F:actin binding"/>
    <property type="evidence" value="ECO:0007669"/>
    <property type="project" value="UniProtKB-UniRule"/>
</dbReference>
<dbReference type="AlphaFoldDB" id="A0A8J5L8Q7"/>
<evidence type="ECO:0000313" key="5">
    <source>
        <dbReference type="EMBL" id="KAG6518206.1"/>
    </source>
</evidence>
<dbReference type="GO" id="GO:0030036">
    <property type="term" value="P:actin cytoskeleton organization"/>
    <property type="evidence" value="ECO:0007669"/>
    <property type="project" value="UniProtKB-UniRule"/>
</dbReference>
<dbReference type="GO" id="GO:0005856">
    <property type="term" value="C:cytoskeleton"/>
    <property type="evidence" value="ECO:0007669"/>
    <property type="project" value="UniProtKB-SubCell"/>
</dbReference>
<gene>
    <name evidence="5" type="ORF">ZIOFF_021610</name>
</gene>
<dbReference type="PANTHER" id="PTHR12902:SF33">
    <property type="entry name" value="PROTEIN SCAR3"/>
    <property type="match status" value="1"/>
</dbReference>
<proteinExistence type="inferred from homology"/>
<dbReference type="Gene3D" id="1.20.5.340">
    <property type="match status" value="1"/>
</dbReference>
<keyword evidence="6" id="KW-1185">Reference proteome</keyword>
<dbReference type="Proteomes" id="UP000734854">
    <property type="component" value="Unassembled WGS sequence"/>
</dbReference>
<protein>
    <recommendedName>
        <fullName evidence="2">Protein SCAR</fullName>
    </recommendedName>
    <alternativeName>
        <fullName evidence="2">Protein WAVE</fullName>
    </alternativeName>
</protein>
<keyword evidence="2" id="KW-0009">Actin-binding</keyword>
<accession>A0A8J5L8Q7</accession>
<comment type="subcellular location">
    <subcellularLocation>
        <location evidence="2">Cytoplasm</location>
        <location evidence="2">Cytoskeleton</location>
    </subcellularLocation>
</comment>
<dbReference type="GO" id="GO:2000601">
    <property type="term" value="P:positive regulation of Arp2/3 complex-mediated actin nucleation"/>
    <property type="evidence" value="ECO:0007669"/>
    <property type="project" value="TreeGrafter"/>
</dbReference>
<dbReference type="Gene3D" id="6.10.280.150">
    <property type="match status" value="1"/>
</dbReference>
<feature type="region of interest" description="Disordered" evidence="3">
    <location>
        <begin position="248"/>
        <end position="347"/>
    </location>
</feature>
<dbReference type="GO" id="GO:0071933">
    <property type="term" value="F:Arp2/3 complex binding"/>
    <property type="evidence" value="ECO:0007669"/>
    <property type="project" value="TreeGrafter"/>
</dbReference>
<organism evidence="5 6">
    <name type="scientific">Zingiber officinale</name>
    <name type="common">Ginger</name>
    <name type="synonym">Amomum zingiber</name>
    <dbReference type="NCBI Taxonomy" id="94328"/>
    <lineage>
        <taxon>Eukaryota</taxon>
        <taxon>Viridiplantae</taxon>
        <taxon>Streptophyta</taxon>
        <taxon>Embryophyta</taxon>
        <taxon>Tracheophyta</taxon>
        <taxon>Spermatophyta</taxon>
        <taxon>Magnoliopsida</taxon>
        <taxon>Liliopsida</taxon>
        <taxon>Zingiberales</taxon>
        <taxon>Zingiberaceae</taxon>
        <taxon>Zingiber</taxon>
    </lineage>
</organism>
<dbReference type="InterPro" id="IPR028288">
    <property type="entry name" value="SCAR/WAVE_fam"/>
</dbReference>
<keyword evidence="2" id="KW-0206">Cytoskeleton</keyword>
<feature type="domain" description="WH2" evidence="4">
    <location>
        <begin position="1155"/>
        <end position="1173"/>
    </location>
</feature>
<evidence type="ECO:0000313" key="6">
    <source>
        <dbReference type="Proteomes" id="UP000734854"/>
    </source>
</evidence>
<sequence>MPLVRLEVRNEYGLGDPELYKKSLRKEEPKAILDGIAVAGLVGILRQLGDLAEFAADVFHDLHEQITATAGRSRKMMAQVRNIESSIPSIEKVIKGQKSHIHFAYIAGSDWHTHIPHGQNLLLSSELPHFMMDSYEECRDPPRLFLLDKFDHSGTGACLKRYSDPSYFKRVWAASHTEGAKNDLKEKKVEKFKRKGFRVAEIQQAIYSACRHSNENRKYDRGEKFASLSTDGYSISLENENISSPELRLNHDISSGSTSFGSKTKESFVEETSYADPQMMPDELGYRLPNPNLHGNDSGLRVSALQDEPSTEDSDAVSQPGSLQEQSMPRSSVTWEEKTEIVKPTSPSSCNDILVDRVQVVQEGIIVESSDCLELDSELIDAQHAKLEALVHEDIVLHSAKTPEHLSGVNHFDEVTSETDNYVDAPNTMDYETETEVDCHTKMEIQAISNTNSLGVESETGENQIISVQNPDTHDAEAPASLDSAQTQNGTGNFLHLNSLNGSEPVKSPYATKVVLNQDYLIPNACEINASDISEIKDHHECIDGSLSSKSGASCEQTVQPDEVASEPSILQHSLSTDASSMPSVQLWTNGDLFGVEPSKPPELGVVNKDNKNYISNNRSSKIDFSSCTVKSQMFDNEPGAKSDGAFTVLDPASEDFSSEMDVQSECTLVSYVPQNSDGGQLSARRKLSVRMSSDVDIKHHSHMSVQPYLQSELLNNSHDSHSSSNYSSLNKLELTRTSEIYGVPPRDSYCIGSSAGPSQSTMGVSSSFSELAQKILSNTIQRKVLPTTNSENASMETTKPEENSCLNYNKEEPNIVASQTLYKQSINEKATLVSEMEQASSTQHYPEKGSPPLEYMKISFHPINGLENTRLKLDFSSGSLHENNEDFIFPSFQLLQGPVETLPEVCSESDDDTFCRSCPYSSEDLLSPCSYSNSEQWDQDESSEYFNHEFYEISRRFQSSSTSISRPMGSGQMDHADMHILEADHADMHILEAENLSVSVDKSKLPFHLGSMMELPGFDSVLPSIKQEGICHSFPENLANAEVVPKDEASPPLPPMQWRTSKPSVTLEGYDNFKNNLGHLDGLQALRISPSQKKGQNSPINSCIGQAVLEHPKEEVVMSDISVRISFISQDLDQQKLNEQQRVTHSASHTEVDMREELLQQIRNKKFSLRRTTTSTPRDIPHHPTTNAANGNVNTILQKASAIRQAFVSSDDDNWSDA</sequence>
<dbReference type="EMBL" id="JACMSC010000006">
    <property type="protein sequence ID" value="KAG6518206.1"/>
    <property type="molecule type" value="Genomic_DNA"/>
</dbReference>
<reference evidence="5 6" key="1">
    <citation type="submission" date="2020-08" db="EMBL/GenBank/DDBJ databases">
        <title>Plant Genome Project.</title>
        <authorList>
            <person name="Zhang R.-G."/>
        </authorList>
    </citation>
    <scope>NUCLEOTIDE SEQUENCE [LARGE SCALE GENOMIC DNA]</scope>
    <source>
        <tissue evidence="5">Rhizome</tissue>
    </source>
</reference>
<dbReference type="InterPro" id="IPR003124">
    <property type="entry name" value="WH2_dom"/>
</dbReference>
<evidence type="ECO:0000256" key="1">
    <source>
        <dbReference type="ARBA" id="ARBA00006993"/>
    </source>
</evidence>
<evidence type="ECO:0000259" key="4">
    <source>
        <dbReference type="PROSITE" id="PS51082"/>
    </source>
</evidence>
<comment type="caution">
    <text evidence="5">The sequence shown here is derived from an EMBL/GenBank/DDBJ whole genome shotgun (WGS) entry which is preliminary data.</text>
</comment>
<keyword evidence="2" id="KW-0963">Cytoplasm</keyword>
<dbReference type="PROSITE" id="PS51082">
    <property type="entry name" value="WH2"/>
    <property type="match status" value="1"/>
</dbReference>
<evidence type="ECO:0000256" key="2">
    <source>
        <dbReference type="RuleBase" id="RU367034"/>
    </source>
</evidence>